<evidence type="ECO:0000313" key="1">
    <source>
        <dbReference type="EMBL" id="KAJ0087684.1"/>
    </source>
</evidence>
<sequence length="34" mass="4256">MCFRFMDKLLEFLLLLFWHFYLKEIVRANSICQS</sequence>
<accession>A0ACC1ALV6</accession>
<reference evidence="2" key="1">
    <citation type="journal article" date="2023" name="G3 (Bethesda)">
        <title>Genome assembly and association tests identify interacting loci associated with vigor, precocity, and sex in interspecific pistachio rootstocks.</title>
        <authorList>
            <person name="Palmer W."/>
            <person name="Jacygrad E."/>
            <person name="Sagayaradj S."/>
            <person name="Cavanaugh K."/>
            <person name="Han R."/>
            <person name="Bertier L."/>
            <person name="Beede B."/>
            <person name="Kafkas S."/>
            <person name="Golino D."/>
            <person name="Preece J."/>
            <person name="Michelmore R."/>
        </authorList>
    </citation>
    <scope>NUCLEOTIDE SEQUENCE [LARGE SCALE GENOMIC DNA]</scope>
</reference>
<dbReference type="EMBL" id="CM047905">
    <property type="protein sequence ID" value="KAJ0087684.1"/>
    <property type="molecule type" value="Genomic_DNA"/>
</dbReference>
<organism evidence="1 2">
    <name type="scientific">Pistacia atlantica</name>
    <dbReference type="NCBI Taxonomy" id="434234"/>
    <lineage>
        <taxon>Eukaryota</taxon>
        <taxon>Viridiplantae</taxon>
        <taxon>Streptophyta</taxon>
        <taxon>Embryophyta</taxon>
        <taxon>Tracheophyta</taxon>
        <taxon>Spermatophyta</taxon>
        <taxon>Magnoliopsida</taxon>
        <taxon>eudicotyledons</taxon>
        <taxon>Gunneridae</taxon>
        <taxon>Pentapetalae</taxon>
        <taxon>rosids</taxon>
        <taxon>malvids</taxon>
        <taxon>Sapindales</taxon>
        <taxon>Anacardiaceae</taxon>
        <taxon>Pistacia</taxon>
    </lineage>
</organism>
<keyword evidence="2" id="KW-1185">Reference proteome</keyword>
<evidence type="ECO:0000313" key="2">
    <source>
        <dbReference type="Proteomes" id="UP001164250"/>
    </source>
</evidence>
<comment type="caution">
    <text evidence="1">The sequence shown here is derived from an EMBL/GenBank/DDBJ whole genome shotgun (WGS) entry which is preliminary data.</text>
</comment>
<dbReference type="Proteomes" id="UP001164250">
    <property type="component" value="Chromosome 9"/>
</dbReference>
<proteinExistence type="predicted"/>
<gene>
    <name evidence="1" type="ORF">Patl1_33096</name>
</gene>
<name>A0ACC1ALV6_9ROSI</name>
<protein>
    <submittedName>
        <fullName evidence="1">Uncharacterized protein</fullName>
    </submittedName>
</protein>